<organism evidence="2 3">
    <name type="scientific">Tulasnella calospora MUT 4182</name>
    <dbReference type="NCBI Taxonomy" id="1051891"/>
    <lineage>
        <taxon>Eukaryota</taxon>
        <taxon>Fungi</taxon>
        <taxon>Dikarya</taxon>
        <taxon>Basidiomycota</taxon>
        <taxon>Agaricomycotina</taxon>
        <taxon>Agaricomycetes</taxon>
        <taxon>Cantharellales</taxon>
        <taxon>Tulasnellaceae</taxon>
        <taxon>Tulasnella</taxon>
    </lineage>
</organism>
<evidence type="ECO:0000313" key="3">
    <source>
        <dbReference type="Proteomes" id="UP000054248"/>
    </source>
</evidence>
<evidence type="ECO:0000259" key="1">
    <source>
        <dbReference type="Pfam" id="PF16035"/>
    </source>
</evidence>
<feature type="non-terminal residue" evidence="2">
    <location>
        <position position="194"/>
    </location>
</feature>
<dbReference type="SUPFAM" id="SSF54626">
    <property type="entry name" value="Chalcone isomerase"/>
    <property type="match status" value="1"/>
</dbReference>
<dbReference type="HOGENOM" id="CLU_038840_2_0_1"/>
<dbReference type="PANTHER" id="PTHR47284">
    <property type="entry name" value="FATTY-ACID-BINDING PROTEIN 2"/>
    <property type="match status" value="1"/>
</dbReference>
<dbReference type="GO" id="GO:0016872">
    <property type="term" value="F:intramolecular lyase activity"/>
    <property type="evidence" value="ECO:0007669"/>
    <property type="project" value="InterPro"/>
</dbReference>
<dbReference type="Proteomes" id="UP000054248">
    <property type="component" value="Unassembled WGS sequence"/>
</dbReference>
<accession>A0A0C3QYK6</accession>
<gene>
    <name evidence="2" type="ORF">M407DRAFT_36727</name>
</gene>
<dbReference type="Gene3D" id="3.50.70.10">
    <property type="match status" value="1"/>
</dbReference>
<reference evidence="3" key="2">
    <citation type="submission" date="2015-01" db="EMBL/GenBank/DDBJ databases">
        <title>Evolutionary Origins and Diversification of the Mycorrhizal Mutualists.</title>
        <authorList>
            <consortium name="DOE Joint Genome Institute"/>
            <consortium name="Mycorrhizal Genomics Consortium"/>
            <person name="Kohler A."/>
            <person name="Kuo A."/>
            <person name="Nagy L.G."/>
            <person name="Floudas D."/>
            <person name="Copeland A."/>
            <person name="Barry K.W."/>
            <person name="Cichocki N."/>
            <person name="Veneault-Fourrey C."/>
            <person name="LaButti K."/>
            <person name="Lindquist E.A."/>
            <person name="Lipzen A."/>
            <person name="Lundell T."/>
            <person name="Morin E."/>
            <person name="Murat C."/>
            <person name="Riley R."/>
            <person name="Ohm R."/>
            <person name="Sun H."/>
            <person name="Tunlid A."/>
            <person name="Henrissat B."/>
            <person name="Grigoriev I.V."/>
            <person name="Hibbett D.S."/>
            <person name="Martin F."/>
        </authorList>
    </citation>
    <scope>NUCLEOTIDE SEQUENCE [LARGE SCALE GENOMIC DNA]</scope>
    <source>
        <strain evidence="3">MUT 4182</strain>
    </source>
</reference>
<dbReference type="InterPro" id="IPR016087">
    <property type="entry name" value="Chalcone_isomerase"/>
</dbReference>
<feature type="domain" description="Chalcone isomerase" evidence="1">
    <location>
        <begin position="24"/>
        <end position="49"/>
    </location>
</feature>
<proteinExistence type="predicted"/>
<sequence length="194" mass="21518">VAESASGVEFPKVITFKSPQTLPLTLLGVGVRTVSFLKMQVYAVGFYADLTRHLLGCNIQGLKTPEEKLEYLIRNKSVAVRIVAVRNTSFHHLRDAYIRTLNARLGVSKKENKDSLSAEQEDVNSLQALKSTFPPSSLAKKVPFYMVLPAPSTTPVARLLSIPTLNGKIENTWVAEELFRNYFSGDGPSPKVRR</sequence>
<name>A0A0C3QYK6_9AGAM</name>
<dbReference type="Pfam" id="PF16035">
    <property type="entry name" value="Chalcone_2"/>
    <property type="match status" value="2"/>
</dbReference>
<evidence type="ECO:0000313" key="2">
    <source>
        <dbReference type="EMBL" id="KIO34349.1"/>
    </source>
</evidence>
<protein>
    <recommendedName>
        <fullName evidence="1">Chalcone isomerase domain-containing protein</fullName>
    </recommendedName>
</protein>
<feature type="non-terminal residue" evidence="2">
    <location>
        <position position="1"/>
    </location>
</feature>
<reference evidence="2 3" key="1">
    <citation type="submission" date="2014-04" db="EMBL/GenBank/DDBJ databases">
        <authorList>
            <consortium name="DOE Joint Genome Institute"/>
            <person name="Kuo A."/>
            <person name="Girlanda M."/>
            <person name="Perotto S."/>
            <person name="Kohler A."/>
            <person name="Nagy L.G."/>
            <person name="Floudas D."/>
            <person name="Copeland A."/>
            <person name="Barry K.W."/>
            <person name="Cichocki N."/>
            <person name="Veneault-Fourrey C."/>
            <person name="LaButti K."/>
            <person name="Lindquist E.A."/>
            <person name="Lipzen A."/>
            <person name="Lundell T."/>
            <person name="Morin E."/>
            <person name="Murat C."/>
            <person name="Sun H."/>
            <person name="Tunlid A."/>
            <person name="Henrissat B."/>
            <person name="Grigoriev I.V."/>
            <person name="Hibbett D.S."/>
            <person name="Martin F."/>
            <person name="Nordberg H.P."/>
            <person name="Cantor M.N."/>
            <person name="Hua S.X."/>
        </authorList>
    </citation>
    <scope>NUCLEOTIDE SEQUENCE [LARGE SCALE GENOMIC DNA]</scope>
    <source>
        <strain evidence="2 3">MUT 4182</strain>
    </source>
</reference>
<dbReference type="OrthoDB" id="18193at2759"/>
<dbReference type="InterPro" id="IPR036298">
    <property type="entry name" value="Chalcone_isomerase_sf"/>
</dbReference>
<dbReference type="EMBL" id="KN822943">
    <property type="protein sequence ID" value="KIO34349.1"/>
    <property type="molecule type" value="Genomic_DNA"/>
</dbReference>
<dbReference type="PANTHER" id="PTHR47284:SF3">
    <property type="entry name" value="FATTY-ACID-BINDING PROTEIN 2"/>
    <property type="match status" value="1"/>
</dbReference>
<dbReference type="InterPro" id="IPR016088">
    <property type="entry name" value="Chalcone_isomerase_3-sand"/>
</dbReference>
<keyword evidence="3" id="KW-1185">Reference proteome</keyword>
<feature type="domain" description="Chalcone isomerase" evidence="1">
    <location>
        <begin position="74"/>
        <end position="189"/>
    </location>
</feature>
<dbReference type="STRING" id="1051891.A0A0C3QYK6"/>
<dbReference type="AlphaFoldDB" id="A0A0C3QYK6"/>